<dbReference type="SUPFAM" id="SSF64484">
    <property type="entry name" value="beta and beta-prime subunits of DNA dependent RNA-polymerase"/>
    <property type="match status" value="1"/>
</dbReference>
<evidence type="ECO:0000259" key="6">
    <source>
        <dbReference type="Pfam" id="PF04565"/>
    </source>
</evidence>
<feature type="non-terminal residue" evidence="8">
    <location>
        <position position="158"/>
    </location>
</feature>
<evidence type="ECO:0000256" key="3">
    <source>
        <dbReference type="ARBA" id="ARBA00022679"/>
    </source>
</evidence>
<evidence type="ECO:0000256" key="4">
    <source>
        <dbReference type="ARBA" id="ARBA00022695"/>
    </source>
</evidence>
<dbReference type="PANTHER" id="PTHR20856">
    <property type="entry name" value="DNA-DIRECTED RNA POLYMERASE I SUBUNIT 2"/>
    <property type="match status" value="1"/>
</dbReference>
<dbReference type="GO" id="GO:0032549">
    <property type="term" value="F:ribonucleoside binding"/>
    <property type="evidence" value="ECO:0007669"/>
    <property type="project" value="InterPro"/>
</dbReference>
<sequence>SQAHFEARDLHATHWGKICPNETPEGPNCGLVKNLAMQAYISIGTPEEPVLEFIFQHCKVQSVTEGIDHQGNQILLNGNLVATTNDPYETFLAIRNARRTNKLYHEINLAYFEDNQIISINTDEGRVRRPLIILDQDNSGSDQPAISRLKMGHIEKLR</sequence>
<organism evidence="8">
    <name type="scientific">marine sediment metagenome</name>
    <dbReference type="NCBI Taxonomy" id="412755"/>
    <lineage>
        <taxon>unclassified sequences</taxon>
        <taxon>metagenomes</taxon>
        <taxon>ecological metagenomes</taxon>
    </lineage>
</organism>
<accession>X1Q7W9</accession>
<comment type="caution">
    <text evidence="8">The sequence shown here is derived from an EMBL/GenBank/DDBJ whole genome shotgun (WGS) entry which is preliminary data.</text>
</comment>
<feature type="domain" description="RNA polymerase Rpb2" evidence="6">
    <location>
        <begin position="2"/>
        <end position="41"/>
    </location>
</feature>
<protein>
    <recommendedName>
        <fullName evidence="1">DNA-directed RNA polymerase</fullName>
        <ecNumber evidence="1">2.7.7.6</ecNumber>
    </recommendedName>
</protein>
<dbReference type="InterPro" id="IPR007645">
    <property type="entry name" value="RNA_pol_Rpb2_3"/>
</dbReference>
<name>X1Q7W9_9ZZZZ</name>
<dbReference type="AlphaFoldDB" id="X1Q7W9"/>
<keyword evidence="5" id="KW-0804">Transcription</keyword>
<reference evidence="8" key="1">
    <citation type="journal article" date="2014" name="Front. Microbiol.">
        <title>High frequency of phylogenetically diverse reductive dehalogenase-homologous genes in deep subseafloor sedimentary metagenomes.</title>
        <authorList>
            <person name="Kawai M."/>
            <person name="Futagami T."/>
            <person name="Toyoda A."/>
            <person name="Takaki Y."/>
            <person name="Nishi S."/>
            <person name="Hori S."/>
            <person name="Arai W."/>
            <person name="Tsubouchi T."/>
            <person name="Morono Y."/>
            <person name="Uchiyama I."/>
            <person name="Ito T."/>
            <person name="Fujiyama A."/>
            <person name="Inagaki F."/>
            <person name="Takami H."/>
        </authorList>
    </citation>
    <scope>NUCLEOTIDE SEQUENCE</scope>
    <source>
        <strain evidence="8">Expedition CK06-06</strain>
    </source>
</reference>
<dbReference type="InterPro" id="IPR015712">
    <property type="entry name" value="DNA-dir_RNA_pol_su2"/>
</dbReference>
<dbReference type="GO" id="GO:0000428">
    <property type="term" value="C:DNA-directed RNA polymerase complex"/>
    <property type="evidence" value="ECO:0007669"/>
    <property type="project" value="UniProtKB-KW"/>
</dbReference>
<dbReference type="EMBL" id="BARV01040962">
    <property type="protein sequence ID" value="GAI47145.1"/>
    <property type="molecule type" value="Genomic_DNA"/>
</dbReference>
<evidence type="ECO:0000259" key="7">
    <source>
        <dbReference type="Pfam" id="PF04566"/>
    </source>
</evidence>
<dbReference type="GO" id="GO:0003677">
    <property type="term" value="F:DNA binding"/>
    <property type="evidence" value="ECO:0007669"/>
    <property type="project" value="InterPro"/>
</dbReference>
<dbReference type="EC" id="2.7.7.6" evidence="1"/>
<evidence type="ECO:0000256" key="5">
    <source>
        <dbReference type="ARBA" id="ARBA00023163"/>
    </source>
</evidence>
<dbReference type="Pfam" id="PF04565">
    <property type="entry name" value="RNA_pol_Rpb2_3"/>
    <property type="match status" value="1"/>
</dbReference>
<proteinExistence type="predicted"/>
<evidence type="ECO:0000313" key="8">
    <source>
        <dbReference type="EMBL" id="GAI47145.1"/>
    </source>
</evidence>
<dbReference type="Pfam" id="PF04566">
    <property type="entry name" value="RNA_pol_Rpb2_4"/>
    <property type="match status" value="1"/>
</dbReference>
<feature type="domain" description="RNA polymerase Rpb2" evidence="7">
    <location>
        <begin position="74"/>
        <end position="134"/>
    </location>
</feature>
<gene>
    <name evidence="8" type="ORF">S06H3_62215</name>
</gene>
<evidence type="ECO:0000256" key="2">
    <source>
        <dbReference type="ARBA" id="ARBA00022478"/>
    </source>
</evidence>
<dbReference type="GO" id="GO:0006351">
    <property type="term" value="P:DNA-templated transcription"/>
    <property type="evidence" value="ECO:0007669"/>
    <property type="project" value="InterPro"/>
</dbReference>
<keyword evidence="4" id="KW-0548">Nucleotidyltransferase</keyword>
<keyword evidence="3" id="KW-0808">Transferase</keyword>
<dbReference type="InterPro" id="IPR007646">
    <property type="entry name" value="RNA_pol_Rpb2_4"/>
</dbReference>
<keyword evidence="2" id="KW-0240">DNA-directed RNA polymerase</keyword>
<dbReference type="GO" id="GO:0003899">
    <property type="term" value="F:DNA-directed RNA polymerase activity"/>
    <property type="evidence" value="ECO:0007669"/>
    <property type="project" value="UniProtKB-EC"/>
</dbReference>
<evidence type="ECO:0000256" key="1">
    <source>
        <dbReference type="ARBA" id="ARBA00012418"/>
    </source>
</evidence>
<dbReference type="Gene3D" id="3.90.1100.10">
    <property type="match status" value="1"/>
</dbReference>
<feature type="non-terminal residue" evidence="8">
    <location>
        <position position="1"/>
    </location>
</feature>